<reference evidence="2" key="3">
    <citation type="submission" date="2015-06" db="UniProtKB">
        <authorList>
            <consortium name="EnsemblPlants"/>
        </authorList>
    </citation>
    <scope>IDENTIFICATION</scope>
    <source>
        <strain evidence="2">cv. Jemalong A17</strain>
    </source>
</reference>
<dbReference type="AlphaFoldDB" id="A0A072TSU8"/>
<dbReference type="HOGENOM" id="CLU_2964417_0_0_1"/>
<keyword evidence="3" id="KW-1185">Reference proteome</keyword>
<accession>A0A072TSU8</accession>
<reference evidence="1 3" key="1">
    <citation type="journal article" date="2011" name="Nature">
        <title>The Medicago genome provides insight into the evolution of rhizobial symbioses.</title>
        <authorList>
            <person name="Young N.D."/>
            <person name="Debelle F."/>
            <person name="Oldroyd G.E."/>
            <person name="Geurts R."/>
            <person name="Cannon S.B."/>
            <person name="Udvardi M.K."/>
            <person name="Benedito V.A."/>
            <person name="Mayer K.F."/>
            <person name="Gouzy J."/>
            <person name="Schoof H."/>
            <person name="Van de Peer Y."/>
            <person name="Proost S."/>
            <person name="Cook D.R."/>
            <person name="Meyers B.C."/>
            <person name="Spannagl M."/>
            <person name="Cheung F."/>
            <person name="De Mita S."/>
            <person name="Krishnakumar V."/>
            <person name="Gundlach H."/>
            <person name="Zhou S."/>
            <person name="Mudge J."/>
            <person name="Bharti A.K."/>
            <person name="Murray J.D."/>
            <person name="Naoumkina M.A."/>
            <person name="Rosen B."/>
            <person name="Silverstein K.A."/>
            <person name="Tang H."/>
            <person name="Rombauts S."/>
            <person name="Zhao P.X."/>
            <person name="Zhou P."/>
            <person name="Barbe V."/>
            <person name="Bardou P."/>
            <person name="Bechner M."/>
            <person name="Bellec A."/>
            <person name="Berger A."/>
            <person name="Berges H."/>
            <person name="Bidwell S."/>
            <person name="Bisseling T."/>
            <person name="Choisne N."/>
            <person name="Couloux A."/>
            <person name="Denny R."/>
            <person name="Deshpande S."/>
            <person name="Dai X."/>
            <person name="Doyle J.J."/>
            <person name="Dudez A.M."/>
            <person name="Farmer A.D."/>
            <person name="Fouteau S."/>
            <person name="Franken C."/>
            <person name="Gibelin C."/>
            <person name="Gish J."/>
            <person name="Goldstein S."/>
            <person name="Gonzalez A.J."/>
            <person name="Green P.J."/>
            <person name="Hallab A."/>
            <person name="Hartog M."/>
            <person name="Hua A."/>
            <person name="Humphray S.J."/>
            <person name="Jeong D.H."/>
            <person name="Jing Y."/>
            <person name="Jocker A."/>
            <person name="Kenton S.M."/>
            <person name="Kim D.J."/>
            <person name="Klee K."/>
            <person name="Lai H."/>
            <person name="Lang C."/>
            <person name="Lin S."/>
            <person name="Macmil S.L."/>
            <person name="Magdelenat G."/>
            <person name="Matthews L."/>
            <person name="McCorrison J."/>
            <person name="Monaghan E.L."/>
            <person name="Mun J.H."/>
            <person name="Najar F.Z."/>
            <person name="Nicholson C."/>
            <person name="Noirot C."/>
            <person name="O'Bleness M."/>
            <person name="Paule C.R."/>
            <person name="Poulain J."/>
            <person name="Prion F."/>
            <person name="Qin B."/>
            <person name="Qu C."/>
            <person name="Retzel E.F."/>
            <person name="Riddle C."/>
            <person name="Sallet E."/>
            <person name="Samain S."/>
            <person name="Samson N."/>
            <person name="Sanders I."/>
            <person name="Saurat O."/>
            <person name="Scarpelli C."/>
            <person name="Schiex T."/>
            <person name="Segurens B."/>
            <person name="Severin A.J."/>
            <person name="Sherrier D.J."/>
            <person name="Shi R."/>
            <person name="Sims S."/>
            <person name="Singer S.R."/>
            <person name="Sinharoy S."/>
            <person name="Sterck L."/>
            <person name="Viollet A."/>
            <person name="Wang B.B."/>
            <person name="Wang K."/>
            <person name="Wang M."/>
            <person name="Wang X."/>
            <person name="Warfsmann J."/>
            <person name="Weissenbach J."/>
            <person name="White D.D."/>
            <person name="White J.D."/>
            <person name="Wiley G.B."/>
            <person name="Wincker P."/>
            <person name="Xing Y."/>
            <person name="Yang L."/>
            <person name="Yao Z."/>
            <person name="Ying F."/>
            <person name="Zhai J."/>
            <person name="Zhou L."/>
            <person name="Zuber A."/>
            <person name="Denarie J."/>
            <person name="Dixon R.A."/>
            <person name="May G.D."/>
            <person name="Schwartz D.C."/>
            <person name="Rogers J."/>
            <person name="Quetier F."/>
            <person name="Town C.D."/>
            <person name="Roe B.A."/>
        </authorList>
    </citation>
    <scope>NUCLEOTIDE SEQUENCE [LARGE SCALE GENOMIC DNA]</scope>
    <source>
        <strain evidence="1">A17</strain>
        <strain evidence="2 3">cv. Jemalong A17</strain>
    </source>
</reference>
<name>A0A072TSU8_MEDTR</name>
<sequence>MAANLHPPKNTLGFVYEFEGEGRGRLGKKGISVVRLFVKFLFSLQADQSFGFDYSICLI</sequence>
<dbReference type="EnsemblPlants" id="KEH16635">
    <property type="protein sequence ID" value="KEH16635"/>
    <property type="gene ID" value="MTR_0128s0080"/>
</dbReference>
<proteinExistence type="predicted"/>
<dbReference type="EMBL" id="KL402853">
    <property type="protein sequence ID" value="KEH16635.1"/>
    <property type="molecule type" value="Genomic_DNA"/>
</dbReference>
<evidence type="ECO:0000313" key="2">
    <source>
        <dbReference type="EnsemblPlants" id="KEH16635"/>
    </source>
</evidence>
<reference evidence="1 3" key="2">
    <citation type="journal article" date="2014" name="BMC Genomics">
        <title>An improved genome release (version Mt4.0) for the model legume Medicago truncatula.</title>
        <authorList>
            <person name="Tang H."/>
            <person name="Krishnakumar V."/>
            <person name="Bidwell S."/>
            <person name="Rosen B."/>
            <person name="Chan A."/>
            <person name="Zhou S."/>
            <person name="Gentzbittel L."/>
            <person name="Childs K.L."/>
            <person name="Yandell M."/>
            <person name="Gundlach H."/>
            <person name="Mayer K.F."/>
            <person name="Schwartz D.C."/>
            <person name="Town C.D."/>
        </authorList>
    </citation>
    <scope>GENOME REANNOTATION</scope>
    <source>
        <strain evidence="1">A17</strain>
        <strain evidence="2 3">cv. Jemalong A17</strain>
    </source>
</reference>
<evidence type="ECO:0000313" key="1">
    <source>
        <dbReference type="EMBL" id="KEH16635.1"/>
    </source>
</evidence>
<gene>
    <name evidence="1" type="ORF">MTR_0128s0080</name>
</gene>
<evidence type="ECO:0000313" key="3">
    <source>
        <dbReference type="Proteomes" id="UP000002051"/>
    </source>
</evidence>
<organism evidence="1 3">
    <name type="scientific">Medicago truncatula</name>
    <name type="common">Barrel medic</name>
    <name type="synonym">Medicago tribuloides</name>
    <dbReference type="NCBI Taxonomy" id="3880"/>
    <lineage>
        <taxon>Eukaryota</taxon>
        <taxon>Viridiplantae</taxon>
        <taxon>Streptophyta</taxon>
        <taxon>Embryophyta</taxon>
        <taxon>Tracheophyta</taxon>
        <taxon>Spermatophyta</taxon>
        <taxon>Magnoliopsida</taxon>
        <taxon>eudicotyledons</taxon>
        <taxon>Gunneridae</taxon>
        <taxon>Pentapetalae</taxon>
        <taxon>rosids</taxon>
        <taxon>fabids</taxon>
        <taxon>Fabales</taxon>
        <taxon>Fabaceae</taxon>
        <taxon>Papilionoideae</taxon>
        <taxon>50 kb inversion clade</taxon>
        <taxon>NPAAA clade</taxon>
        <taxon>Hologalegina</taxon>
        <taxon>IRL clade</taxon>
        <taxon>Trifolieae</taxon>
        <taxon>Medicago</taxon>
    </lineage>
</organism>
<protein>
    <submittedName>
        <fullName evidence="1 2">Uncharacterized protein</fullName>
    </submittedName>
</protein>
<dbReference type="Proteomes" id="UP000002051">
    <property type="component" value="Unassembled WGS sequence"/>
</dbReference>